<dbReference type="CDD" id="cd17535">
    <property type="entry name" value="REC_NarL-like"/>
    <property type="match status" value="1"/>
</dbReference>
<keyword evidence="1 3" id="KW-0597">Phosphoprotein</keyword>
<dbReference type="Pfam" id="PF00072">
    <property type="entry name" value="Response_reg"/>
    <property type="match status" value="1"/>
</dbReference>
<evidence type="ECO:0000259" key="4">
    <source>
        <dbReference type="PROSITE" id="PS50043"/>
    </source>
</evidence>
<organism evidence="6 7">
    <name type="scientific">Demequina litorisediminis</name>
    <dbReference type="NCBI Taxonomy" id="1849022"/>
    <lineage>
        <taxon>Bacteria</taxon>
        <taxon>Bacillati</taxon>
        <taxon>Actinomycetota</taxon>
        <taxon>Actinomycetes</taxon>
        <taxon>Micrococcales</taxon>
        <taxon>Demequinaceae</taxon>
        <taxon>Demequina</taxon>
    </lineage>
</organism>
<evidence type="ECO:0000256" key="1">
    <source>
        <dbReference type="ARBA" id="ARBA00022553"/>
    </source>
</evidence>
<proteinExistence type="predicted"/>
<dbReference type="PANTHER" id="PTHR43214:SF43">
    <property type="entry name" value="TWO-COMPONENT RESPONSE REGULATOR"/>
    <property type="match status" value="1"/>
</dbReference>
<dbReference type="RefSeq" id="WP_284328294.1">
    <property type="nucleotide sequence ID" value="NZ_BSUN01000001.1"/>
</dbReference>
<protein>
    <submittedName>
        <fullName evidence="6">DNA-binding response regulator</fullName>
    </submittedName>
</protein>
<dbReference type="SMART" id="SM00448">
    <property type="entry name" value="REC"/>
    <property type="match status" value="1"/>
</dbReference>
<dbReference type="EMBL" id="BSUN01000001">
    <property type="protein sequence ID" value="GMA35935.1"/>
    <property type="molecule type" value="Genomic_DNA"/>
</dbReference>
<dbReference type="SUPFAM" id="SSF46894">
    <property type="entry name" value="C-terminal effector domain of the bipartite response regulators"/>
    <property type="match status" value="1"/>
</dbReference>
<dbReference type="PROSITE" id="PS50110">
    <property type="entry name" value="RESPONSE_REGULATORY"/>
    <property type="match status" value="1"/>
</dbReference>
<dbReference type="Gene3D" id="3.40.50.2300">
    <property type="match status" value="1"/>
</dbReference>
<accession>A0ABQ6IDN8</accession>
<comment type="caution">
    <text evidence="6">The sequence shown here is derived from an EMBL/GenBank/DDBJ whole genome shotgun (WGS) entry which is preliminary data.</text>
</comment>
<evidence type="ECO:0000259" key="5">
    <source>
        <dbReference type="PROSITE" id="PS50110"/>
    </source>
</evidence>
<dbReference type="SUPFAM" id="SSF52172">
    <property type="entry name" value="CheY-like"/>
    <property type="match status" value="1"/>
</dbReference>
<evidence type="ECO:0000313" key="6">
    <source>
        <dbReference type="EMBL" id="GMA35935.1"/>
    </source>
</evidence>
<evidence type="ECO:0000256" key="3">
    <source>
        <dbReference type="PROSITE-ProRule" id="PRU00169"/>
    </source>
</evidence>
<dbReference type="InterPro" id="IPR039420">
    <property type="entry name" value="WalR-like"/>
</dbReference>
<dbReference type="InterPro" id="IPR000792">
    <property type="entry name" value="Tscrpt_reg_LuxR_C"/>
</dbReference>
<dbReference type="PANTHER" id="PTHR43214">
    <property type="entry name" value="TWO-COMPONENT RESPONSE REGULATOR"/>
    <property type="match status" value="1"/>
</dbReference>
<evidence type="ECO:0000256" key="2">
    <source>
        <dbReference type="ARBA" id="ARBA00023125"/>
    </source>
</evidence>
<dbReference type="PROSITE" id="PS00622">
    <property type="entry name" value="HTH_LUXR_1"/>
    <property type="match status" value="1"/>
</dbReference>
<evidence type="ECO:0000313" key="7">
    <source>
        <dbReference type="Proteomes" id="UP001157125"/>
    </source>
</evidence>
<dbReference type="GO" id="GO:0003677">
    <property type="term" value="F:DNA binding"/>
    <property type="evidence" value="ECO:0007669"/>
    <property type="project" value="UniProtKB-KW"/>
</dbReference>
<name>A0ABQ6IDN8_9MICO</name>
<dbReference type="InterPro" id="IPR016032">
    <property type="entry name" value="Sig_transdc_resp-reg_C-effctor"/>
</dbReference>
<feature type="domain" description="HTH luxR-type" evidence="4">
    <location>
        <begin position="154"/>
        <end position="219"/>
    </location>
</feature>
<keyword evidence="2 6" id="KW-0238">DNA-binding</keyword>
<dbReference type="CDD" id="cd06170">
    <property type="entry name" value="LuxR_C_like"/>
    <property type="match status" value="1"/>
</dbReference>
<dbReference type="InterPro" id="IPR001789">
    <property type="entry name" value="Sig_transdc_resp-reg_receiver"/>
</dbReference>
<feature type="domain" description="Response regulatory" evidence="5">
    <location>
        <begin position="8"/>
        <end position="124"/>
    </location>
</feature>
<feature type="modified residue" description="4-aspartylphosphate" evidence="3">
    <location>
        <position position="59"/>
    </location>
</feature>
<sequence>MTAPPPVTVLLVDDDPLVRQQVRLVLSLEDGIEVIGEASTGQAALEQVALLDPDVTLMDVSMPVMSGIDAAKALRARSSRTAVIALTAMDADDVVVAMLEAGALGFVPKEYAGEDLATAVVRVARGEGYVSPYCQPALFRLLTMPRGGAAKDEAVRRLGGLSPRERAVADLVATGARTVDIARALHVSESTVKTQLESIRAKLDVSSREEIAVLVERARDDSQGMT</sequence>
<dbReference type="Proteomes" id="UP001157125">
    <property type="component" value="Unassembled WGS sequence"/>
</dbReference>
<dbReference type="InterPro" id="IPR011006">
    <property type="entry name" value="CheY-like_superfamily"/>
</dbReference>
<dbReference type="Pfam" id="PF00196">
    <property type="entry name" value="GerE"/>
    <property type="match status" value="1"/>
</dbReference>
<dbReference type="PRINTS" id="PR00038">
    <property type="entry name" value="HTHLUXR"/>
</dbReference>
<dbReference type="InterPro" id="IPR058245">
    <property type="entry name" value="NreC/VraR/RcsB-like_REC"/>
</dbReference>
<dbReference type="PROSITE" id="PS50043">
    <property type="entry name" value="HTH_LUXR_2"/>
    <property type="match status" value="1"/>
</dbReference>
<gene>
    <name evidence="6" type="ORF">GCM10025876_21390</name>
</gene>
<dbReference type="SMART" id="SM00421">
    <property type="entry name" value="HTH_LUXR"/>
    <property type="match status" value="1"/>
</dbReference>
<keyword evidence="7" id="KW-1185">Reference proteome</keyword>
<reference evidence="7" key="1">
    <citation type="journal article" date="2019" name="Int. J. Syst. Evol. Microbiol.">
        <title>The Global Catalogue of Microorganisms (GCM) 10K type strain sequencing project: providing services to taxonomists for standard genome sequencing and annotation.</title>
        <authorList>
            <consortium name="The Broad Institute Genomics Platform"/>
            <consortium name="The Broad Institute Genome Sequencing Center for Infectious Disease"/>
            <person name="Wu L."/>
            <person name="Ma J."/>
        </authorList>
    </citation>
    <scope>NUCLEOTIDE SEQUENCE [LARGE SCALE GENOMIC DNA]</scope>
    <source>
        <strain evidence="7">NBRC 112299</strain>
    </source>
</reference>